<evidence type="ECO:0000256" key="1">
    <source>
        <dbReference type="SAM" id="MobiDB-lite"/>
    </source>
</evidence>
<dbReference type="AlphaFoldDB" id="A0A7J8E8D2"/>
<keyword evidence="3" id="KW-1185">Reference proteome</keyword>
<accession>A0A7J8E8D2</accession>
<organism evidence="2 3">
    <name type="scientific">Rousettus aegyptiacus</name>
    <name type="common">Egyptian fruit bat</name>
    <name type="synonym">Pteropus aegyptiacus</name>
    <dbReference type="NCBI Taxonomy" id="9407"/>
    <lineage>
        <taxon>Eukaryota</taxon>
        <taxon>Metazoa</taxon>
        <taxon>Chordata</taxon>
        <taxon>Craniata</taxon>
        <taxon>Vertebrata</taxon>
        <taxon>Euteleostomi</taxon>
        <taxon>Mammalia</taxon>
        <taxon>Eutheria</taxon>
        <taxon>Laurasiatheria</taxon>
        <taxon>Chiroptera</taxon>
        <taxon>Yinpterochiroptera</taxon>
        <taxon>Pteropodoidea</taxon>
        <taxon>Pteropodidae</taxon>
        <taxon>Rousettinae</taxon>
        <taxon>Rousettus</taxon>
    </lineage>
</organism>
<name>A0A7J8E8D2_ROUAE</name>
<protein>
    <submittedName>
        <fullName evidence="2">Uncharacterized protein</fullName>
    </submittedName>
</protein>
<dbReference type="EMBL" id="JACASE010000010">
    <property type="protein sequence ID" value="KAF6431674.1"/>
    <property type="molecule type" value="Genomic_DNA"/>
</dbReference>
<comment type="caution">
    <text evidence="2">The sequence shown here is derived from an EMBL/GenBank/DDBJ whole genome shotgun (WGS) entry which is preliminary data.</text>
</comment>
<evidence type="ECO:0000313" key="2">
    <source>
        <dbReference type="EMBL" id="KAF6431674.1"/>
    </source>
</evidence>
<feature type="region of interest" description="Disordered" evidence="1">
    <location>
        <begin position="1"/>
        <end position="26"/>
    </location>
</feature>
<reference evidence="2 3" key="1">
    <citation type="journal article" date="2020" name="Nature">
        <title>Six reference-quality genomes reveal evolution of bat adaptations.</title>
        <authorList>
            <person name="Jebb D."/>
            <person name="Huang Z."/>
            <person name="Pippel M."/>
            <person name="Hughes G.M."/>
            <person name="Lavrichenko K."/>
            <person name="Devanna P."/>
            <person name="Winkler S."/>
            <person name="Jermiin L.S."/>
            <person name="Skirmuntt E.C."/>
            <person name="Katzourakis A."/>
            <person name="Burkitt-Gray L."/>
            <person name="Ray D.A."/>
            <person name="Sullivan K.A.M."/>
            <person name="Roscito J.G."/>
            <person name="Kirilenko B.M."/>
            <person name="Davalos L.M."/>
            <person name="Corthals A.P."/>
            <person name="Power M.L."/>
            <person name="Jones G."/>
            <person name="Ransome R.D."/>
            <person name="Dechmann D.K.N."/>
            <person name="Locatelli A.G."/>
            <person name="Puechmaille S.J."/>
            <person name="Fedrigo O."/>
            <person name="Jarvis E.D."/>
            <person name="Hiller M."/>
            <person name="Vernes S.C."/>
            <person name="Myers E.W."/>
            <person name="Teeling E.C."/>
        </authorList>
    </citation>
    <scope>NUCLEOTIDE SEQUENCE [LARGE SCALE GENOMIC DNA]</scope>
    <source>
        <strain evidence="2">MRouAeg1</strain>
        <tissue evidence="2">Muscle</tissue>
    </source>
</reference>
<dbReference type="Proteomes" id="UP000593571">
    <property type="component" value="Unassembled WGS sequence"/>
</dbReference>
<evidence type="ECO:0000313" key="3">
    <source>
        <dbReference type="Proteomes" id="UP000593571"/>
    </source>
</evidence>
<proteinExistence type="predicted"/>
<feature type="compositionally biased region" description="Basic and acidic residues" evidence="1">
    <location>
        <begin position="12"/>
        <end position="21"/>
    </location>
</feature>
<sequence length="160" mass="17534">MAFLLSPSALSTRDENGRPRCAESTSSLSDSWCCQKSLLLVCTDLLAEQKSHSLPAHLSALSRNSREICSFLPSKAPASPGAFINACLFNPRLPPHPPRIHTLQPILPRRGLAQLISGQMSRRLGEGHLSSTASRIANKARRAAAARHTGEWEQLPTQWY</sequence>
<gene>
    <name evidence="2" type="ORF">HJG63_008168</name>
</gene>